<dbReference type="GeneID" id="101742971"/>
<protein>
    <submittedName>
        <fullName evidence="3">Uncharacterized protein</fullName>
    </submittedName>
</protein>
<organism evidence="3 4">
    <name type="scientific">Bombyx mori</name>
    <name type="common">Silk moth</name>
    <dbReference type="NCBI Taxonomy" id="7091"/>
    <lineage>
        <taxon>Eukaryota</taxon>
        <taxon>Metazoa</taxon>
        <taxon>Ecdysozoa</taxon>
        <taxon>Arthropoda</taxon>
        <taxon>Hexapoda</taxon>
        <taxon>Insecta</taxon>
        <taxon>Pterygota</taxon>
        <taxon>Neoptera</taxon>
        <taxon>Endopterygota</taxon>
        <taxon>Lepidoptera</taxon>
        <taxon>Glossata</taxon>
        <taxon>Ditrysia</taxon>
        <taxon>Bombycoidea</taxon>
        <taxon>Bombycidae</taxon>
        <taxon>Bombycinae</taxon>
        <taxon>Bombyx</taxon>
    </lineage>
</organism>
<feature type="compositionally biased region" description="Basic and acidic residues" evidence="2">
    <location>
        <begin position="82"/>
        <end position="105"/>
    </location>
</feature>
<feature type="region of interest" description="Disordered" evidence="2">
    <location>
        <begin position="1"/>
        <end position="109"/>
    </location>
</feature>
<evidence type="ECO:0000313" key="3">
    <source>
        <dbReference type="EnsemblMetazoa" id="XP_037875844.1"/>
    </source>
</evidence>
<feature type="compositionally biased region" description="Basic and acidic residues" evidence="2">
    <location>
        <begin position="152"/>
        <end position="162"/>
    </location>
</feature>
<proteinExistence type="predicted"/>
<feature type="compositionally biased region" description="Acidic residues" evidence="2">
    <location>
        <begin position="503"/>
        <end position="531"/>
    </location>
</feature>
<feature type="region of interest" description="Disordered" evidence="2">
    <location>
        <begin position="224"/>
        <end position="574"/>
    </location>
</feature>
<dbReference type="Proteomes" id="UP000005204">
    <property type="component" value="Unassembled WGS sequence"/>
</dbReference>
<sequence>MSDLDEPPTKLTKMGGQAMGSAEGLELDEEEMEAQEEWLSEGVLTDDEYNQTCEQETLDQSELATQDDDATPSIDSLEESQEWNKTKQENDSMLDEKSQGIDKESTVTVSVTRNEVQNIEEALNNLDTKNELADDLDAFLIRKSDGQVIKPDGTKSESKQEEDGNDTDDLLRLLGDEDTKKKVLTKKSSKVNEASTDDDEFIYEDSKIKKLKLAKNIIFKNQVPTKAKFDETSDDDRSESSGEQKAVKKSARVAAKPVAAKSTTKLPHNDKSSKNVPYVNLEKVKVVHSTPARWKPKFETKEKSDESPSVRKSTVSSPAHGRSSSRTASVTVRNLSKETKSVVGVKSSRSSNHLKSKETADEDLLEDEEDHKPEDKKTSKNKSAKSVAFKRQAPDETSDDEDTDLSSGEPKPVARTVAKKPIASKSTAKPPHVDKSSKNARNDLGNKNKNATSRLKQISENDRKFDELLANKPGGAGRAGGGGGGDAVVAQSHPPRPARSVESDEIIDEEEFLEDEEDFELDDEFDEESELDEGKQRIMRPEYMDEEVPSDADSRSDEGSLYDELPSSDSEDMDDWFSLDLRTERAPDYLPLLGPKARELLLEEKRRVSARVNTLRQSLSTLTENSRKKAELVRSATMALAEIDDVLRAT</sequence>
<feature type="compositionally biased region" description="Basic and acidic residues" evidence="2">
    <location>
        <begin position="296"/>
        <end position="309"/>
    </location>
</feature>
<dbReference type="EnsemblMetazoa" id="XM_038019916.1">
    <property type="protein sequence ID" value="XP_037875844.1"/>
    <property type="gene ID" value="LOC101742971"/>
</dbReference>
<feature type="compositionally biased region" description="Low complexity" evidence="2">
    <location>
        <begin position="322"/>
        <end position="333"/>
    </location>
</feature>
<feature type="compositionally biased region" description="Gly residues" evidence="2">
    <location>
        <begin position="474"/>
        <end position="486"/>
    </location>
</feature>
<reference evidence="4" key="1">
    <citation type="journal article" date="2008" name="Insect Biochem. Mol. Biol.">
        <title>The genome of a lepidopteran model insect, the silkworm Bombyx mori.</title>
        <authorList>
            <consortium name="International Silkworm Genome Consortium"/>
        </authorList>
    </citation>
    <scope>NUCLEOTIDE SEQUENCE [LARGE SCALE GENOMIC DNA]</scope>
    <source>
        <strain evidence="4">p50T</strain>
    </source>
</reference>
<accession>A0A8R2R7Z7</accession>
<keyword evidence="1" id="KW-0175">Coiled coil</keyword>
<feature type="compositionally biased region" description="Acidic residues" evidence="2">
    <location>
        <begin position="360"/>
        <end position="369"/>
    </location>
</feature>
<evidence type="ECO:0000313" key="4">
    <source>
        <dbReference type="Proteomes" id="UP000005204"/>
    </source>
</evidence>
<name>A0A8R2R7Z7_BOMMO</name>
<feature type="compositionally biased region" description="Polar residues" evidence="2">
    <location>
        <begin position="447"/>
        <end position="456"/>
    </location>
</feature>
<evidence type="ECO:0000256" key="1">
    <source>
        <dbReference type="SAM" id="Coils"/>
    </source>
</evidence>
<feature type="compositionally biased region" description="Acidic residues" evidence="2">
    <location>
        <begin position="25"/>
        <end position="49"/>
    </location>
</feature>
<feature type="compositionally biased region" description="Polar residues" evidence="2">
    <location>
        <begin position="50"/>
        <end position="64"/>
    </location>
</feature>
<feature type="compositionally biased region" description="Acidic residues" evidence="2">
    <location>
        <begin position="65"/>
        <end position="81"/>
    </location>
</feature>
<feature type="compositionally biased region" description="Basic and acidic residues" evidence="2">
    <location>
        <begin position="431"/>
        <end position="446"/>
    </location>
</feature>
<feature type="compositionally biased region" description="Basic and acidic residues" evidence="2">
    <location>
        <begin position="457"/>
        <end position="469"/>
    </location>
</feature>
<feature type="region of interest" description="Disordered" evidence="2">
    <location>
        <begin position="143"/>
        <end position="175"/>
    </location>
</feature>
<dbReference type="KEGG" id="bmor:101742971"/>
<feature type="compositionally biased region" description="Basic and acidic residues" evidence="2">
    <location>
        <begin position="532"/>
        <end position="543"/>
    </location>
</feature>
<reference evidence="3" key="2">
    <citation type="submission" date="2022-06" db="UniProtKB">
        <authorList>
            <consortium name="EnsemblMetazoa"/>
        </authorList>
    </citation>
    <scope>IDENTIFICATION</scope>
    <source>
        <strain evidence="3">p50T (Dazao)</strain>
    </source>
</reference>
<feature type="compositionally biased region" description="Low complexity" evidence="2">
    <location>
        <begin position="341"/>
        <end position="351"/>
    </location>
</feature>
<dbReference type="RefSeq" id="XP_037875844.1">
    <property type="nucleotide sequence ID" value="XM_038019916.2"/>
</dbReference>
<dbReference type="AlphaFoldDB" id="A0A8R2R7Z7"/>
<keyword evidence="4" id="KW-1185">Reference proteome</keyword>
<evidence type="ECO:0000256" key="2">
    <source>
        <dbReference type="SAM" id="MobiDB-lite"/>
    </source>
</evidence>
<feature type="coiled-coil region" evidence="1">
    <location>
        <begin position="109"/>
        <end position="136"/>
    </location>
</feature>
<feature type="compositionally biased region" description="Low complexity" evidence="2">
    <location>
        <begin position="252"/>
        <end position="261"/>
    </location>
</feature>